<keyword evidence="2" id="KW-1185">Reference proteome</keyword>
<evidence type="ECO:0008006" key="3">
    <source>
        <dbReference type="Google" id="ProtNLM"/>
    </source>
</evidence>
<dbReference type="AlphaFoldDB" id="A0A1Y5TU50"/>
<gene>
    <name evidence="1" type="ORF">PEL8287_03782</name>
</gene>
<name>A0A1Y5TU50_9RHOB</name>
<sequence>MNRHIVLTLGRSGSNTLCDMLNQHPEVLNFGEVLGEWNQIRKVQRRLRLYRKSDTAYLDRVLLDPKFARFANMYRSTDKRRKNQPEAVKVFRNIETYGVKDFALNFERYGLRQYLKDRPQIKVIGLIRANVADRLVSTLMLGNTGVVAVRDDTADTDIQLHVEPPEFLRLLKAIDRENTLLSNMLNEIEADRLMVISYDDLFRDNDTRQKIMDDCFRFLDVHPIETRTRMKKILKKPISELIENYGDCIESIRGSQFEVYFAEDIEA</sequence>
<dbReference type="OrthoDB" id="7857741at2"/>
<reference evidence="1 2" key="1">
    <citation type="submission" date="2017-03" db="EMBL/GenBank/DDBJ databases">
        <authorList>
            <person name="Afonso C.L."/>
            <person name="Miller P.J."/>
            <person name="Scott M.A."/>
            <person name="Spackman E."/>
            <person name="Goraichik I."/>
            <person name="Dimitrov K.M."/>
            <person name="Suarez D.L."/>
            <person name="Swayne D.E."/>
        </authorList>
    </citation>
    <scope>NUCLEOTIDE SEQUENCE [LARGE SCALE GENOMIC DNA]</scope>
    <source>
        <strain evidence="1 2">CECT 8287</strain>
    </source>
</reference>
<dbReference type="InterPro" id="IPR027417">
    <property type="entry name" value="P-loop_NTPase"/>
</dbReference>
<proteinExistence type="predicted"/>
<dbReference type="RefSeq" id="WP_085893980.1">
    <property type="nucleotide sequence ID" value="NZ_FWFL01000015.1"/>
</dbReference>
<organism evidence="1 2">
    <name type="scientific">Roseovarius litorisediminis</name>
    <dbReference type="NCBI Taxonomy" id="1312363"/>
    <lineage>
        <taxon>Bacteria</taxon>
        <taxon>Pseudomonadati</taxon>
        <taxon>Pseudomonadota</taxon>
        <taxon>Alphaproteobacteria</taxon>
        <taxon>Rhodobacterales</taxon>
        <taxon>Roseobacteraceae</taxon>
        <taxon>Roseovarius</taxon>
    </lineage>
</organism>
<dbReference type="SUPFAM" id="SSF52540">
    <property type="entry name" value="P-loop containing nucleoside triphosphate hydrolases"/>
    <property type="match status" value="1"/>
</dbReference>
<evidence type="ECO:0000313" key="1">
    <source>
        <dbReference type="EMBL" id="SLN68135.1"/>
    </source>
</evidence>
<dbReference type="EMBL" id="FWFL01000015">
    <property type="protein sequence ID" value="SLN68135.1"/>
    <property type="molecule type" value="Genomic_DNA"/>
</dbReference>
<accession>A0A1Y5TU50</accession>
<evidence type="ECO:0000313" key="2">
    <source>
        <dbReference type="Proteomes" id="UP000193827"/>
    </source>
</evidence>
<dbReference type="Gene3D" id="3.40.50.300">
    <property type="entry name" value="P-loop containing nucleotide triphosphate hydrolases"/>
    <property type="match status" value="1"/>
</dbReference>
<protein>
    <recommendedName>
        <fullName evidence="3">Sulfotransferase family protein</fullName>
    </recommendedName>
</protein>
<dbReference type="Proteomes" id="UP000193827">
    <property type="component" value="Unassembled WGS sequence"/>
</dbReference>